<dbReference type="eggNOG" id="ENOG502TBH9">
    <property type="taxonomic scope" value="Eukaryota"/>
</dbReference>
<name>G3JAP6_CORMM</name>
<evidence type="ECO:0000313" key="1">
    <source>
        <dbReference type="EMBL" id="EGX95161.1"/>
    </source>
</evidence>
<dbReference type="KEGG" id="cmt:CCM_03433"/>
<dbReference type="HOGENOM" id="CLU_016575_2_2_1"/>
<reference evidence="1 2" key="1">
    <citation type="journal article" date="2011" name="Genome Biol.">
        <title>Genome sequence of the insect pathogenic fungus Cordyceps militaris, a valued traditional Chinese medicine.</title>
        <authorList>
            <person name="Zheng P."/>
            <person name="Xia Y."/>
            <person name="Xiao G."/>
            <person name="Xiong C."/>
            <person name="Hu X."/>
            <person name="Zhang S."/>
            <person name="Zheng H."/>
            <person name="Huang Y."/>
            <person name="Zhou Y."/>
            <person name="Wang S."/>
            <person name="Zhao G.P."/>
            <person name="Liu X."/>
            <person name="St Leger R.J."/>
            <person name="Wang C."/>
        </authorList>
    </citation>
    <scope>NUCLEOTIDE SEQUENCE [LARGE SCALE GENOMIC DNA]</scope>
    <source>
        <strain evidence="1 2">CM01</strain>
    </source>
</reference>
<dbReference type="VEuPathDB" id="FungiDB:CCM_03433"/>
<sequence length="500" mass="56464">MKSGLTDPSPKKAATHTVAGPLGAVVRHDLIPDQRTSIAEPNEILDKITHTATEPLLARLPFEIREFIGEYLVRFYCTAATQLLPLGEPGSMSISISSCIWAQYIKVHGRTYLSRLSNRPEKKRGVVSVLIHCPGKPASNVIYVASDPWGIRKVLFTPDAAQVSAEARENIWWEAIPLELVSDTLITTSDGLKLRTIKCPKSLVRALTRLPARQLKVWMPKDMLPRIQMDPLRINDARTTGYYTSLAGDTVAIWAHQSGCGASLPMSRRKAAVHLFTPMNAGEWVSQIWARFRLETPITTSALIFIMNTGQVHVMGEHPYQFSERDYWYEWLMTLENEPATLHLDLTDGLQGIGTCNVARPKCTVKVAVETLLPRPRSSHPAAASDELFYYSRARLENVVQVRLCREENFIIGIMLCYQDGACACLGRVVPGQIDHWQSVDGCGIWFLMEQVDDYPQVVRVEFSAPRWDARKYLFVGWRGELEWWSGIRQCELHYHSPLH</sequence>
<gene>
    <name evidence="1" type="ORF">CCM_03433</name>
</gene>
<dbReference type="Proteomes" id="UP000001610">
    <property type="component" value="Unassembled WGS sequence"/>
</dbReference>
<evidence type="ECO:0000313" key="2">
    <source>
        <dbReference type="Proteomes" id="UP000001610"/>
    </source>
</evidence>
<dbReference type="RefSeq" id="XP_006668647.1">
    <property type="nucleotide sequence ID" value="XM_006668584.1"/>
</dbReference>
<accession>G3JAP6</accession>
<dbReference type="GeneID" id="18165459"/>
<organism evidence="1 2">
    <name type="scientific">Cordyceps militaris (strain CM01)</name>
    <name type="common">Caterpillar fungus</name>
    <dbReference type="NCBI Taxonomy" id="983644"/>
    <lineage>
        <taxon>Eukaryota</taxon>
        <taxon>Fungi</taxon>
        <taxon>Dikarya</taxon>
        <taxon>Ascomycota</taxon>
        <taxon>Pezizomycotina</taxon>
        <taxon>Sordariomycetes</taxon>
        <taxon>Hypocreomycetidae</taxon>
        <taxon>Hypocreales</taxon>
        <taxon>Cordycipitaceae</taxon>
        <taxon>Cordyceps</taxon>
    </lineage>
</organism>
<dbReference type="AlphaFoldDB" id="G3JAP6"/>
<dbReference type="OrthoDB" id="4879292at2759"/>
<dbReference type="OMA" id="EARENIW"/>
<dbReference type="EMBL" id="JH126400">
    <property type="protein sequence ID" value="EGX95161.1"/>
    <property type="molecule type" value="Genomic_DNA"/>
</dbReference>
<dbReference type="InParanoid" id="G3JAP6"/>
<dbReference type="STRING" id="983644.G3JAP6"/>
<proteinExistence type="predicted"/>
<protein>
    <submittedName>
        <fullName evidence="1">Uncharacterized protein</fullName>
    </submittedName>
</protein>
<keyword evidence="2" id="KW-1185">Reference proteome</keyword>